<dbReference type="SUPFAM" id="SSF103190">
    <property type="entry name" value="Sensory domain-like"/>
    <property type="match status" value="1"/>
</dbReference>
<evidence type="ECO:0000256" key="3">
    <source>
        <dbReference type="ARBA" id="ARBA00022500"/>
    </source>
</evidence>
<dbReference type="CDD" id="cd11386">
    <property type="entry name" value="MCP_signal"/>
    <property type="match status" value="1"/>
</dbReference>
<keyword evidence="3" id="KW-0145">Chemotaxis</keyword>
<dbReference type="Gene3D" id="1.10.8.500">
    <property type="entry name" value="HAMP domain in histidine kinase"/>
    <property type="match status" value="1"/>
</dbReference>
<dbReference type="Pfam" id="PF00015">
    <property type="entry name" value="MCPsignal"/>
    <property type="match status" value="1"/>
</dbReference>
<reference evidence="13 14" key="1">
    <citation type="submission" date="2019-02" db="EMBL/GenBank/DDBJ databases">
        <title>Closed genome of Sporomusa termitida DSM 4440.</title>
        <authorList>
            <person name="Poehlein A."/>
            <person name="Daniel R."/>
        </authorList>
    </citation>
    <scope>NUCLEOTIDE SEQUENCE [LARGE SCALE GENOMIC DNA]</scope>
    <source>
        <strain evidence="13 14">DSM 4440</strain>
    </source>
</reference>
<protein>
    <submittedName>
        <fullName evidence="13">Methyl-accepting chemotaxis protein McpB</fullName>
    </submittedName>
</protein>
<name>A0A517DRI0_9FIRM</name>
<keyword evidence="7 9" id="KW-0807">Transducer</keyword>
<dbReference type="SMART" id="SM00283">
    <property type="entry name" value="MA"/>
    <property type="match status" value="1"/>
</dbReference>
<evidence type="ECO:0000259" key="11">
    <source>
        <dbReference type="PROSITE" id="PS50111"/>
    </source>
</evidence>
<dbReference type="SMART" id="SM00304">
    <property type="entry name" value="HAMP"/>
    <property type="match status" value="1"/>
</dbReference>
<dbReference type="GO" id="GO:0006935">
    <property type="term" value="P:chemotaxis"/>
    <property type="evidence" value="ECO:0007669"/>
    <property type="project" value="UniProtKB-KW"/>
</dbReference>
<dbReference type="Gene3D" id="1.10.287.950">
    <property type="entry name" value="Methyl-accepting chemotaxis protein"/>
    <property type="match status" value="1"/>
</dbReference>
<evidence type="ECO:0000256" key="10">
    <source>
        <dbReference type="SAM" id="Phobius"/>
    </source>
</evidence>
<dbReference type="InterPro" id="IPR029151">
    <property type="entry name" value="Sensor-like_sf"/>
</dbReference>
<keyword evidence="6 10" id="KW-0472">Membrane</keyword>
<evidence type="ECO:0000256" key="7">
    <source>
        <dbReference type="ARBA" id="ARBA00023224"/>
    </source>
</evidence>
<dbReference type="RefSeq" id="WP_144349540.1">
    <property type="nucleotide sequence ID" value="NZ_CP036259.1"/>
</dbReference>
<dbReference type="InterPro" id="IPR003660">
    <property type="entry name" value="HAMP_dom"/>
</dbReference>
<dbReference type="PRINTS" id="PR00260">
    <property type="entry name" value="CHEMTRNSDUCR"/>
</dbReference>
<dbReference type="CDD" id="cd18773">
    <property type="entry name" value="PDC1_HK_sensor"/>
    <property type="match status" value="1"/>
</dbReference>
<keyword evidence="2" id="KW-1003">Cell membrane</keyword>
<dbReference type="InterPro" id="IPR004089">
    <property type="entry name" value="MCPsignal_dom"/>
</dbReference>
<dbReference type="PANTHER" id="PTHR32089:SF112">
    <property type="entry name" value="LYSOZYME-LIKE PROTEIN-RELATED"/>
    <property type="match status" value="1"/>
</dbReference>
<dbReference type="SUPFAM" id="SSF58104">
    <property type="entry name" value="Methyl-accepting chemotaxis protein (MCP) signaling domain"/>
    <property type="match status" value="1"/>
</dbReference>
<dbReference type="Pfam" id="PF02743">
    <property type="entry name" value="dCache_1"/>
    <property type="match status" value="1"/>
</dbReference>
<evidence type="ECO:0000256" key="9">
    <source>
        <dbReference type="PROSITE-ProRule" id="PRU00284"/>
    </source>
</evidence>
<evidence type="ECO:0000313" key="14">
    <source>
        <dbReference type="Proteomes" id="UP000320776"/>
    </source>
</evidence>
<dbReference type="OrthoDB" id="9814363at2"/>
<dbReference type="GO" id="GO:0005886">
    <property type="term" value="C:plasma membrane"/>
    <property type="evidence" value="ECO:0007669"/>
    <property type="project" value="UniProtKB-SubCell"/>
</dbReference>
<comment type="subcellular location">
    <subcellularLocation>
        <location evidence="1">Cell membrane</location>
        <topology evidence="1">Multi-pass membrane protein</topology>
    </subcellularLocation>
</comment>
<organism evidence="13 14">
    <name type="scientific">Sporomusa termitida</name>
    <dbReference type="NCBI Taxonomy" id="2377"/>
    <lineage>
        <taxon>Bacteria</taxon>
        <taxon>Bacillati</taxon>
        <taxon>Bacillota</taxon>
        <taxon>Negativicutes</taxon>
        <taxon>Selenomonadales</taxon>
        <taxon>Sporomusaceae</taxon>
        <taxon>Sporomusa</taxon>
    </lineage>
</organism>
<evidence type="ECO:0000256" key="5">
    <source>
        <dbReference type="ARBA" id="ARBA00022989"/>
    </source>
</evidence>
<dbReference type="PROSITE" id="PS50111">
    <property type="entry name" value="CHEMOTAXIS_TRANSDUC_2"/>
    <property type="match status" value="1"/>
</dbReference>
<dbReference type="Gene3D" id="3.30.450.20">
    <property type="entry name" value="PAS domain"/>
    <property type="match status" value="2"/>
</dbReference>
<feature type="domain" description="HAMP" evidence="12">
    <location>
        <begin position="302"/>
        <end position="355"/>
    </location>
</feature>
<dbReference type="Proteomes" id="UP000320776">
    <property type="component" value="Chromosome"/>
</dbReference>
<keyword evidence="14" id="KW-1185">Reference proteome</keyword>
<accession>A0A517DRI0</accession>
<evidence type="ECO:0000259" key="12">
    <source>
        <dbReference type="PROSITE" id="PS50885"/>
    </source>
</evidence>
<dbReference type="PANTHER" id="PTHR32089">
    <property type="entry name" value="METHYL-ACCEPTING CHEMOTAXIS PROTEIN MCPB"/>
    <property type="match status" value="1"/>
</dbReference>
<feature type="transmembrane region" description="Helical" evidence="10">
    <location>
        <begin position="281"/>
        <end position="301"/>
    </location>
</feature>
<evidence type="ECO:0000256" key="2">
    <source>
        <dbReference type="ARBA" id="ARBA00022475"/>
    </source>
</evidence>
<dbReference type="Pfam" id="PF00672">
    <property type="entry name" value="HAMP"/>
    <property type="match status" value="1"/>
</dbReference>
<sequence>MSCKTLFNSLQSKMTAVCVLMALVPAIIIGLVASQKANALLDTSGRMTQASKATRVADRLDQYLLDGQANISALAKTPFIAAMGSREQAQTLRAFYEGNGMFELLFCVNPQGIIQGTWPHSDFGGKRDFTDRQWFKDVINAKKTVISDTYVSAFTQQATAPIVAPIFDEQGQLLGYVGGNIKLDNVTTLAKELNEGATGKAIILDKKFFYLTDSRDEGKAKAHELYKDEQILPILSSGTGQVTVIGSDLVSYAPIGQTGWSVLKLQSTDEAMASAGDLQKFIMVILLISGLGIGVAGFYLVKRISKPITAIAAAAEQIAAGQIVKADIDYQGEDELKRLINSFGTMTENLQSLLQQTSRSTVLVANATGFLAANAEQSAQASNQIAIAIGEVAAGSEKQIYAVQSTVAVVDEMAKGLNGVVASMNEVASASQQTALAANAGNKEIVSAVTQMNHIETTVTNLAQVITKLGEQSQKIGQIINTISGIASQTNLLALNAAIEAARAGEQGRGFAVVAEEVRKLAEQSEDAAKQIATLIREVQLDTASAVAAMSDGSKQVQVGSAVVNSAGKVFSEIETLIAAATDKIHTVSDDARQMAARGGQIVASVREIEEISKENAMHTQSVSAATEEQTAAMQEVASSSQGLENMVQELNAVVKRFKI</sequence>
<dbReference type="AlphaFoldDB" id="A0A517DRI0"/>
<dbReference type="GO" id="GO:0004888">
    <property type="term" value="F:transmembrane signaling receptor activity"/>
    <property type="evidence" value="ECO:0007669"/>
    <property type="project" value="InterPro"/>
</dbReference>
<dbReference type="EMBL" id="CP036259">
    <property type="protein sequence ID" value="QDR79964.1"/>
    <property type="molecule type" value="Genomic_DNA"/>
</dbReference>
<evidence type="ECO:0000256" key="6">
    <source>
        <dbReference type="ARBA" id="ARBA00023136"/>
    </source>
</evidence>
<proteinExistence type="inferred from homology"/>
<dbReference type="KEGG" id="sted:SPTER_12730"/>
<dbReference type="GO" id="GO:0007165">
    <property type="term" value="P:signal transduction"/>
    <property type="evidence" value="ECO:0007669"/>
    <property type="project" value="UniProtKB-KW"/>
</dbReference>
<evidence type="ECO:0000256" key="1">
    <source>
        <dbReference type="ARBA" id="ARBA00004651"/>
    </source>
</evidence>
<evidence type="ECO:0000256" key="8">
    <source>
        <dbReference type="ARBA" id="ARBA00029447"/>
    </source>
</evidence>
<feature type="domain" description="Methyl-accepting transducer" evidence="11">
    <location>
        <begin position="374"/>
        <end position="610"/>
    </location>
</feature>
<comment type="similarity">
    <text evidence="8">Belongs to the methyl-accepting chemotaxis (MCP) protein family.</text>
</comment>
<evidence type="ECO:0000256" key="4">
    <source>
        <dbReference type="ARBA" id="ARBA00022692"/>
    </source>
</evidence>
<evidence type="ECO:0000313" key="13">
    <source>
        <dbReference type="EMBL" id="QDR79964.1"/>
    </source>
</evidence>
<gene>
    <name evidence="13" type="primary">mcpB_5</name>
    <name evidence="13" type="ORF">SPTER_12730</name>
</gene>
<keyword evidence="4 10" id="KW-0812">Transmembrane</keyword>
<dbReference type="InterPro" id="IPR033479">
    <property type="entry name" value="dCache_1"/>
</dbReference>
<keyword evidence="5 10" id="KW-1133">Transmembrane helix</keyword>
<dbReference type="InterPro" id="IPR004090">
    <property type="entry name" value="Chemotax_Me-accpt_rcpt"/>
</dbReference>
<dbReference type="PROSITE" id="PS50885">
    <property type="entry name" value="HAMP"/>
    <property type="match status" value="1"/>
</dbReference>